<evidence type="ECO:0000256" key="2">
    <source>
        <dbReference type="ARBA" id="ARBA00022448"/>
    </source>
</evidence>
<evidence type="ECO:0000256" key="6">
    <source>
        <dbReference type="RuleBase" id="RU363058"/>
    </source>
</evidence>
<dbReference type="EMBL" id="CP063656">
    <property type="protein sequence ID" value="QOW20391.1"/>
    <property type="molecule type" value="Genomic_DNA"/>
</dbReference>
<dbReference type="PANTHER" id="PTHR11101:SF80">
    <property type="entry name" value="PHOSPHATE TRANSPORTER"/>
    <property type="match status" value="1"/>
</dbReference>
<gene>
    <name evidence="7" type="ORF">INQ41_05055</name>
</gene>
<feature type="transmembrane region" description="Helical" evidence="6">
    <location>
        <begin position="190"/>
        <end position="209"/>
    </location>
</feature>
<evidence type="ECO:0000256" key="5">
    <source>
        <dbReference type="ARBA" id="ARBA00023136"/>
    </source>
</evidence>
<comment type="similarity">
    <text evidence="6">Belongs to the inorganic phosphate transporter (PiT) (TC 2.A.20) family.</text>
</comment>
<dbReference type="InterPro" id="IPR001204">
    <property type="entry name" value="Phos_transporter"/>
</dbReference>
<feature type="transmembrane region" description="Helical" evidence="6">
    <location>
        <begin position="259"/>
        <end position="281"/>
    </location>
</feature>
<accession>A0A7S6UHG7</accession>
<organism evidence="7 8">
    <name type="scientific">Novilysobacter ciconiae</name>
    <dbReference type="NCBI Taxonomy" id="2781022"/>
    <lineage>
        <taxon>Bacteria</taxon>
        <taxon>Pseudomonadati</taxon>
        <taxon>Pseudomonadota</taxon>
        <taxon>Gammaproteobacteria</taxon>
        <taxon>Lysobacterales</taxon>
        <taxon>Lysobacteraceae</taxon>
        <taxon>Novilysobacter</taxon>
    </lineage>
</organism>
<sequence length="375" mass="38674">MLTLVMTVVLVALVFEYINGFHDTANSIATVVATKVLSPAQAVALAASMNLIGALVGTAVAKTIASGLIDIGVVEVGAQLILCALLGGIVWNLITWWIGLPSSSSHALIGGLIGAALAAASNNFDAIIWSQPAEPIYHSAGVLWKVVVPMFSSPILGFVAGFVMMAVLFAVISGMASSGGVLARLARPRWVNGFFGKAQIVSAAGMGFAHGMNDAQKTMGIIALTLVSAQSTGVLDNLPGWLAFLHPSPGALTDGDIDLWIKIACALVMAAGTAAGGWRIIKTLGHKLVKLHPIHGFAAETSAASVILAASSLGIPVSTTHNISAAIMGVGTAKRLNAIKWTIVERMIWAWILTIPAAGGIAWLAFRGMVAMGWA</sequence>
<feature type="transmembrane region" description="Helical" evidence="6">
    <location>
        <begin position="106"/>
        <end position="130"/>
    </location>
</feature>
<feature type="transmembrane region" description="Helical" evidence="6">
    <location>
        <begin position="73"/>
        <end position="94"/>
    </location>
</feature>
<dbReference type="GO" id="GO:0035435">
    <property type="term" value="P:phosphate ion transmembrane transport"/>
    <property type="evidence" value="ECO:0007669"/>
    <property type="project" value="TreeGrafter"/>
</dbReference>
<keyword evidence="5 6" id="KW-0472">Membrane</keyword>
<evidence type="ECO:0000313" key="8">
    <source>
        <dbReference type="Proteomes" id="UP000594059"/>
    </source>
</evidence>
<dbReference type="AlphaFoldDB" id="A0A7S6UHG7"/>
<protein>
    <recommendedName>
        <fullName evidence="6">Phosphate transporter</fullName>
    </recommendedName>
</protein>
<dbReference type="Pfam" id="PF01384">
    <property type="entry name" value="PHO4"/>
    <property type="match status" value="1"/>
</dbReference>
<feature type="transmembrane region" description="Helical" evidence="6">
    <location>
        <begin position="43"/>
        <end position="61"/>
    </location>
</feature>
<feature type="transmembrane region" description="Helical" evidence="6">
    <location>
        <begin position="348"/>
        <end position="366"/>
    </location>
</feature>
<name>A0A7S6UHG7_9GAMM</name>
<keyword evidence="8" id="KW-1185">Reference proteome</keyword>
<reference evidence="7 8" key="1">
    <citation type="submission" date="2020-10" db="EMBL/GenBank/DDBJ databases">
        <title>complete genome sequencing of Lysobacter sp. H21R20.</title>
        <authorList>
            <person name="Bae J.-W."/>
            <person name="Lee S.-Y."/>
        </authorList>
    </citation>
    <scope>NUCLEOTIDE SEQUENCE [LARGE SCALE GENOMIC DNA]</scope>
    <source>
        <strain evidence="7 8">H21R20</strain>
    </source>
</reference>
<keyword evidence="6" id="KW-0592">Phosphate transport</keyword>
<evidence type="ECO:0000256" key="4">
    <source>
        <dbReference type="ARBA" id="ARBA00022989"/>
    </source>
</evidence>
<dbReference type="Proteomes" id="UP000594059">
    <property type="component" value="Chromosome"/>
</dbReference>
<evidence type="ECO:0000256" key="3">
    <source>
        <dbReference type="ARBA" id="ARBA00022692"/>
    </source>
</evidence>
<dbReference type="KEGG" id="lcic:INQ41_05055"/>
<dbReference type="RefSeq" id="WP_193986752.1">
    <property type="nucleotide sequence ID" value="NZ_CP063656.1"/>
</dbReference>
<dbReference type="GO" id="GO:0016020">
    <property type="term" value="C:membrane"/>
    <property type="evidence" value="ECO:0007669"/>
    <property type="project" value="UniProtKB-SubCell"/>
</dbReference>
<evidence type="ECO:0000256" key="1">
    <source>
        <dbReference type="ARBA" id="ARBA00004141"/>
    </source>
</evidence>
<dbReference type="PANTHER" id="PTHR11101">
    <property type="entry name" value="PHOSPHATE TRANSPORTER"/>
    <property type="match status" value="1"/>
</dbReference>
<keyword evidence="4 6" id="KW-1133">Transmembrane helix</keyword>
<comment type="subcellular location">
    <subcellularLocation>
        <location evidence="1 6">Membrane</location>
        <topology evidence="1 6">Multi-pass membrane protein</topology>
    </subcellularLocation>
</comment>
<feature type="transmembrane region" description="Helical" evidence="6">
    <location>
        <begin position="142"/>
        <end position="170"/>
    </location>
</feature>
<evidence type="ECO:0000313" key="7">
    <source>
        <dbReference type="EMBL" id="QOW20391.1"/>
    </source>
</evidence>
<proteinExistence type="inferred from homology"/>
<dbReference type="GO" id="GO:0005315">
    <property type="term" value="F:phosphate transmembrane transporter activity"/>
    <property type="evidence" value="ECO:0007669"/>
    <property type="project" value="InterPro"/>
</dbReference>
<keyword evidence="2 6" id="KW-0813">Transport</keyword>
<keyword evidence="3 6" id="KW-0812">Transmembrane</keyword>